<keyword evidence="5" id="KW-1185">Reference proteome</keyword>
<feature type="site" description="Important for substrate specificity" evidence="3">
    <location>
        <position position="70"/>
    </location>
</feature>
<dbReference type="PIRSF" id="PIRSF006305">
    <property type="entry name" value="Maf"/>
    <property type="match status" value="1"/>
</dbReference>
<comment type="caution">
    <text evidence="3">Lacks conserved residue(s) required for the propagation of feature annotation.</text>
</comment>
<dbReference type="HAMAP" id="MF_00528">
    <property type="entry name" value="Maf"/>
    <property type="match status" value="1"/>
</dbReference>
<comment type="caution">
    <text evidence="4">The sequence shown here is derived from an EMBL/GenBank/DDBJ whole genome shotgun (WGS) entry which is preliminary data.</text>
</comment>
<comment type="catalytic activity">
    <reaction evidence="3">
        <text>dTTP + H2O = dTMP + diphosphate + H(+)</text>
        <dbReference type="Rhea" id="RHEA:28534"/>
        <dbReference type="ChEBI" id="CHEBI:15377"/>
        <dbReference type="ChEBI" id="CHEBI:15378"/>
        <dbReference type="ChEBI" id="CHEBI:33019"/>
        <dbReference type="ChEBI" id="CHEBI:37568"/>
        <dbReference type="ChEBI" id="CHEBI:63528"/>
        <dbReference type="EC" id="3.6.1.9"/>
    </reaction>
</comment>
<gene>
    <name evidence="4" type="ORF">ACFQPF_06160</name>
</gene>
<dbReference type="NCBIfam" id="TIGR00172">
    <property type="entry name" value="maf"/>
    <property type="match status" value="1"/>
</dbReference>
<comment type="similarity">
    <text evidence="3">Belongs to the Maf family. YhdE subfamily.</text>
</comment>
<name>A0ABW2NQ53_9BACL</name>
<proteinExistence type="inferred from homology"/>
<comment type="subcellular location">
    <subcellularLocation>
        <location evidence="3">Cytoplasm</location>
    </subcellularLocation>
</comment>
<comment type="function">
    <text evidence="3">Nucleoside triphosphate pyrophosphatase that hydrolyzes dTTP and UTP. May have a dual role in cell division arrest and in preventing the incorporation of modified nucleotides into cellular nucleic acids.</text>
</comment>
<evidence type="ECO:0000313" key="4">
    <source>
        <dbReference type="EMBL" id="MFC7371253.1"/>
    </source>
</evidence>
<dbReference type="Gene3D" id="3.90.950.10">
    <property type="match status" value="1"/>
</dbReference>
<dbReference type="EC" id="3.6.1.9" evidence="3"/>
<reference evidence="5" key="1">
    <citation type="journal article" date="2019" name="Int. J. Syst. Evol. Microbiol.">
        <title>The Global Catalogue of Microorganisms (GCM) 10K type strain sequencing project: providing services to taxonomists for standard genome sequencing and annotation.</title>
        <authorList>
            <consortium name="The Broad Institute Genomics Platform"/>
            <consortium name="The Broad Institute Genome Sequencing Center for Infectious Disease"/>
            <person name="Wu L."/>
            <person name="Ma J."/>
        </authorList>
    </citation>
    <scope>NUCLEOTIDE SEQUENCE [LARGE SCALE GENOMIC DNA]</scope>
    <source>
        <strain evidence="5">NBRC 106396</strain>
    </source>
</reference>
<keyword evidence="3" id="KW-0963">Cytoplasm</keyword>
<keyword evidence="3" id="KW-0546">Nucleotide metabolism</keyword>
<dbReference type="EMBL" id="JBHTCP010000012">
    <property type="protein sequence ID" value="MFC7371253.1"/>
    <property type="molecule type" value="Genomic_DNA"/>
</dbReference>
<accession>A0ABW2NQ53</accession>
<dbReference type="RefSeq" id="WP_379747645.1">
    <property type="nucleotide sequence ID" value="NZ_JBHTCP010000012.1"/>
</dbReference>
<evidence type="ECO:0000256" key="2">
    <source>
        <dbReference type="ARBA" id="ARBA00022801"/>
    </source>
</evidence>
<dbReference type="PANTHER" id="PTHR43213:SF5">
    <property type="entry name" value="BIFUNCTIONAL DTTP_UTP PYROPHOSPHATASE_METHYLTRANSFERASE PROTEIN-RELATED"/>
    <property type="match status" value="1"/>
</dbReference>
<dbReference type="InterPro" id="IPR003697">
    <property type="entry name" value="Maf-like"/>
</dbReference>
<keyword evidence="2 3" id="KW-0378">Hydrolase</keyword>
<organism evidence="4 5">
    <name type="scientific">Fictibacillus iocasae</name>
    <dbReference type="NCBI Taxonomy" id="2715437"/>
    <lineage>
        <taxon>Bacteria</taxon>
        <taxon>Bacillati</taxon>
        <taxon>Bacillota</taxon>
        <taxon>Bacilli</taxon>
        <taxon>Bacillales</taxon>
        <taxon>Fictibacillaceae</taxon>
        <taxon>Fictibacillus</taxon>
    </lineage>
</organism>
<dbReference type="PANTHER" id="PTHR43213">
    <property type="entry name" value="BIFUNCTIONAL DTTP/UTP PYROPHOSPHATASE/METHYLTRANSFERASE PROTEIN-RELATED"/>
    <property type="match status" value="1"/>
</dbReference>
<dbReference type="InterPro" id="IPR029001">
    <property type="entry name" value="ITPase-like_fam"/>
</dbReference>
<feature type="site" description="Important for substrate specificity" evidence="3">
    <location>
        <position position="152"/>
    </location>
</feature>
<comment type="catalytic activity">
    <reaction evidence="3">
        <text>UTP + H2O = UMP + diphosphate + H(+)</text>
        <dbReference type="Rhea" id="RHEA:29395"/>
        <dbReference type="ChEBI" id="CHEBI:15377"/>
        <dbReference type="ChEBI" id="CHEBI:15378"/>
        <dbReference type="ChEBI" id="CHEBI:33019"/>
        <dbReference type="ChEBI" id="CHEBI:46398"/>
        <dbReference type="ChEBI" id="CHEBI:57865"/>
        <dbReference type="EC" id="3.6.1.9"/>
    </reaction>
</comment>
<feature type="site" description="Important for substrate specificity" evidence="3">
    <location>
        <position position="12"/>
    </location>
</feature>
<comment type="cofactor">
    <cofactor evidence="1 3">
        <name>a divalent metal cation</name>
        <dbReference type="ChEBI" id="CHEBI:60240"/>
    </cofactor>
</comment>
<dbReference type="Proteomes" id="UP001596549">
    <property type="component" value="Unassembled WGS sequence"/>
</dbReference>
<evidence type="ECO:0000313" key="5">
    <source>
        <dbReference type="Proteomes" id="UP001596549"/>
    </source>
</evidence>
<dbReference type="GO" id="GO:0016787">
    <property type="term" value="F:hydrolase activity"/>
    <property type="evidence" value="ECO:0007669"/>
    <property type="project" value="UniProtKB-KW"/>
</dbReference>
<feature type="active site" description="Proton acceptor" evidence="3">
    <location>
        <position position="69"/>
    </location>
</feature>
<dbReference type="CDD" id="cd00555">
    <property type="entry name" value="Maf"/>
    <property type="match status" value="1"/>
</dbReference>
<evidence type="ECO:0000256" key="1">
    <source>
        <dbReference type="ARBA" id="ARBA00001968"/>
    </source>
</evidence>
<dbReference type="Pfam" id="PF02545">
    <property type="entry name" value="Maf"/>
    <property type="match status" value="1"/>
</dbReference>
<protein>
    <recommendedName>
        <fullName evidence="3">dTTP/UTP pyrophosphatase</fullName>
        <shortName evidence="3">dTTPase/UTPase</shortName>
        <ecNumber evidence="3">3.6.1.9</ecNumber>
    </recommendedName>
    <alternativeName>
        <fullName evidence="3">Nucleoside triphosphate pyrophosphatase</fullName>
    </alternativeName>
    <alternativeName>
        <fullName evidence="3">Nucleotide pyrophosphatase</fullName>
        <shortName evidence="3">Nucleotide PPase</shortName>
    </alternativeName>
</protein>
<dbReference type="SUPFAM" id="SSF52972">
    <property type="entry name" value="ITPase-like"/>
    <property type="match status" value="1"/>
</dbReference>
<sequence length="193" mass="21570">MKRLILASSSPRRKELLSYALLPFDCIPSQIEEVMDPGLSAEELVCSLAEQKAQEIFIRHSEYVIIGSDTIVVLDGIPLGKPKNEEEAYHMLSSLSGRTHDVYTGVCLMDKQKSVRFAEKTEVRFWPLSEDEMAGYIASKEPFDKAGGYGIQGRGAVFIHSIIGDYYNVMGLPVSRVVRELEGFGIFRHHGQS</sequence>
<evidence type="ECO:0000256" key="3">
    <source>
        <dbReference type="HAMAP-Rule" id="MF_00528"/>
    </source>
</evidence>